<dbReference type="InterPro" id="IPR052196">
    <property type="entry name" value="Bact_Kbp"/>
</dbReference>
<gene>
    <name evidence="3" type="ORF">JN12_03632</name>
</gene>
<evidence type="ECO:0000313" key="3">
    <source>
        <dbReference type="EMBL" id="TWJ13915.1"/>
    </source>
</evidence>
<comment type="caution">
    <text evidence="3">The sequence shown here is derived from an EMBL/GenBank/DDBJ whole genome shotgun (WGS) entry which is preliminary data.</text>
</comment>
<keyword evidence="1" id="KW-0732">Signal</keyword>
<dbReference type="SMART" id="SM00257">
    <property type="entry name" value="LysM"/>
    <property type="match status" value="1"/>
</dbReference>
<feature type="domain" description="LysM" evidence="2">
    <location>
        <begin position="31"/>
        <end position="80"/>
    </location>
</feature>
<dbReference type="PROSITE" id="PS51782">
    <property type="entry name" value="LYSM"/>
    <property type="match status" value="1"/>
</dbReference>
<dbReference type="Gene3D" id="3.10.350.10">
    <property type="entry name" value="LysM domain"/>
    <property type="match status" value="1"/>
</dbReference>
<accession>A0A562V7N5</accession>
<dbReference type="SUPFAM" id="SSF54106">
    <property type="entry name" value="LysM domain"/>
    <property type="match status" value="1"/>
</dbReference>
<dbReference type="InterPro" id="IPR036779">
    <property type="entry name" value="LysM_dom_sf"/>
</dbReference>
<dbReference type="PANTHER" id="PTHR34700">
    <property type="entry name" value="POTASSIUM BINDING PROTEIN KBP"/>
    <property type="match status" value="1"/>
</dbReference>
<dbReference type="PANTHER" id="PTHR34700:SF4">
    <property type="entry name" value="PHAGE-LIKE ELEMENT PBSX PROTEIN XKDP"/>
    <property type="match status" value="1"/>
</dbReference>
<dbReference type="EMBL" id="VLLN01000033">
    <property type="protein sequence ID" value="TWJ13915.1"/>
    <property type="molecule type" value="Genomic_DNA"/>
</dbReference>
<keyword evidence="4" id="KW-1185">Reference proteome</keyword>
<evidence type="ECO:0000259" key="2">
    <source>
        <dbReference type="PROSITE" id="PS51782"/>
    </source>
</evidence>
<proteinExistence type="predicted"/>
<protein>
    <submittedName>
        <fullName evidence="3">LysM domain-containing protein</fullName>
    </submittedName>
</protein>
<evidence type="ECO:0000313" key="4">
    <source>
        <dbReference type="Proteomes" id="UP000319449"/>
    </source>
</evidence>
<dbReference type="RefSeq" id="WP_145025411.1">
    <property type="nucleotide sequence ID" value="NZ_VLLN01000033.1"/>
</dbReference>
<sequence>MVRTKLVTLTTALLLGVGTLCGASFAQEEPTIYVIKQGDTLWGLSEQFMKDPYTWPNLWARNKEGITNPHLIFLGQKLRIFADRVEIVDERESLAAKPGTQPAKEQDLNREASVERLFTVTGGEGFLQEDGFKPAGHIISTFQNREIVGEDDIVYIDIGKGHGAKIGNRYAIYRKLAPVSHPVTNQILGVRVIPLGFLQLTQVEPDVSKAIITRSFQEISAGSFIMPYKDKRREVALKAATRDLTGYIVESRTGNKALSAGDVVYLDLGKRHGLAEGNMLYVTRDIQPDPKFVTGPIDKLPADVVGALVVVETGERTATALIVKSIDTIYLGDRVELTRNK</sequence>
<dbReference type="InterPro" id="IPR018392">
    <property type="entry name" value="LysM"/>
</dbReference>
<organism evidence="3 4">
    <name type="scientific">Geobacter argillaceus</name>
    <dbReference type="NCBI Taxonomy" id="345631"/>
    <lineage>
        <taxon>Bacteria</taxon>
        <taxon>Pseudomonadati</taxon>
        <taxon>Thermodesulfobacteriota</taxon>
        <taxon>Desulfuromonadia</taxon>
        <taxon>Geobacterales</taxon>
        <taxon>Geobacteraceae</taxon>
        <taxon>Geobacter</taxon>
    </lineage>
</organism>
<dbReference type="AlphaFoldDB" id="A0A562V7N5"/>
<dbReference type="CDD" id="cd00118">
    <property type="entry name" value="LysM"/>
    <property type="match status" value="1"/>
</dbReference>
<feature type="chain" id="PRO_5021760566" evidence="1">
    <location>
        <begin position="27"/>
        <end position="341"/>
    </location>
</feature>
<dbReference type="Proteomes" id="UP000319449">
    <property type="component" value="Unassembled WGS sequence"/>
</dbReference>
<name>A0A562V7N5_9BACT</name>
<reference evidence="3 4" key="1">
    <citation type="submission" date="2019-07" db="EMBL/GenBank/DDBJ databases">
        <title>Genomic Encyclopedia of Archaeal and Bacterial Type Strains, Phase II (KMG-II): from individual species to whole genera.</title>
        <authorList>
            <person name="Goeker M."/>
        </authorList>
    </citation>
    <scope>NUCLEOTIDE SEQUENCE [LARGE SCALE GENOMIC DNA]</scope>
    <source>
        <strain evidence="3 4">ATCC BAA-1139</strain>
    </source>
</reference>
<dbReference type="OrthoDB" id="9765158at2"/>
<feature type="signal peptide" evidence="1">
    <location>
        <begin position="1"/>
        <end position="26"/>
    </location>
</feature>
<dbReference type="Pfam" id="PF01476">
    <property type="entry name" value="LysM"/>
    <property type="match status" value="1"/>
</dbReference>
<evidence type="ECO:0000256" key="1">
    <source>
        <dbReference type="SAM" id="SignalP"/>
    </source>
</evidence>